<sequence length="40" mass="4423">MGTPNVKARAIMSEVLKGNVQRLVERRTLKRVETGSNLLG</sequence>
<organism evidence="1">
    <name type="scientific">Staphylococcus phage HS15</name>
    <dbReference type="NCBI Taxonomy" id="3056405"/>
    <lineage>
        <taxon>Viruses</taxon>
    </lineage>
</organism>
<accession>A0AA49X487</accession>
<reference evidence="1" key="1">
    <citation type="submission" date="2023-04" db="EMBL/GenBank/DDBJ databases">
        <title>The human skin virome in hidradenitis suppurativa patients.</title>
        <authorList>
            <person name="Jansen D."/>
        </authorList>
    </citation>
    <scope>NUCLEOTIDE SEQUENCE</scope>
    <source>
        <strain evidence="1">VC3_JansenPhageL</strain>
    </source>
</reference>
<proteinExistence type="predicted"/>
<evidence type="ECO:0000313" key="1">
    <source>
        <dbReference type="EMBL" id="WLJ26120.1"/>
    </source>
</evidence>
<protein>
    <submittedName>
        <fullName evidence="1">Uncharacterized protein</fullName>
    </submittedName>
</protein>
<dbReference type="EMBL" id="OQ890322">
    <property type="protein sequence ID" value="WLJ26120.1"/>
    <property type="molecule type" value="Genomic_DNA"/>
</dbReference>
<name>A0AA49X487_9VIRU</name>